<evidence type="ECO:0000256" key="1">
    <source>
        <dbReference type="SAM" id="Phobius"/>
    </source>
</evidence>
<keyword evidence="1" id="KW-1133">Transmembrane helix</keyword>
<keyword evidence="1" id="KW-0472">Membrane</keyword>
<reference evidence="2 3" key="1">
    <citation type="submission" date="2021-01" db="EMBL/GenBank/DDBJ databases">
        <title>Roseomonas sp. nov, a bacterium isolated from an oil production mixture in Yumen Oilfield.</title>
        <authorList>
            <person name="Wu D."/>
        </authorList>
    </citation>
    <scope>NUCLEOTIDE SEQUENCE [LARGE SCALE GENOMIC DNA]</scope>
    <source>
        <strain evidence="2 3">ROY-5-3</strain>
    </source>
</reference>
<dbReference type="Pfam" id="PF04298">
    <property type="entry name" value="Zn_peptidase_2"/>
    <property type="match status" value="1"/>
</dbReference>
<feature type="transmembrane region" description="Helical" evidence="1">
    <location>
        <begin position="146"/>
        <end position="164"/>
    </location>
</feature>
<dbReference type="PANTHER" id="PTHR36434">
    <property type="entry name" value="MEMBRANE PROTEASE YUGP-RELATED"/>
    <property type="match status" value="1"/>
</dbReference>
<keyword evidence="3" id="KW-1185">Reference proteome</keyword>
<keyword evidence="1" id="KW-0812">Transmembrane</keyword>
<sequence length="226" mass="24179">MAILAILGGALLLALVFGPTLWVRHELHRAGTERGDLPGTGAELARHLLDEAGLQAVRVEPTTLGDHYDPAARAVRLLPQHHDGRSIAAVAVAAHEVGHAVQDAWGEPAFRRRQALVRLLLPLQRAAQVVMIAAPLIFLASRSPPLLALNIGLAMILLGGRVAVHAVTLPVEFDASFGKALPVLQRGGYLAPADLPQARRVLRAAALTYVAAALLTLVDIARWFRR</sequence>
<accession>A0ABS6H8Y4</accession>
<proteinExistence type="predicted"/>
<dbReference type="InterPro" id="IPR007395">
    <property type="entry name" value="Zn_peptidase_2"/>
</dbReference>
<feature type="transmembrane region" description="Helical" evidence="1">
    <location>
        <begin position="6"/>
        <end position="24"/>
    </location>
</feature>
<evidence type="ECO:0000313" key="2">
    <source>
        <dbReference type="EMBL" id="MBU8544272.1"/>
    </source>
</evidence>
<organism evidence="2 3">
    <name type="scientific">Falsiroseomonas oleicola</name>
    <dbReference type="NCBI Taxonomy" id="2801474"/>
    <lineage>
        <taxon>Bacteria</taxon>
        <taxon>Pseudomonadati</taxon>
        <taxon>Pseudomonadota</taxon>
        <taxon>Alphaproteobacteria</taxon>
        <taxon>Acetobacterales</taxon>
        <taxon>Roseomonadaceae</taxon>
        <taxon>Falsiroseomonas</taxon>
    </lineage>
</organism>
<feature type="transmembrane region" description="Helical" evidence="1">
    <location>
        <begin position="204"/>
        <end position="224"/>
    </location>
</feature>
<dbReference type="RefSeq" id="WP_216875403.1">
    <property type="nucleotide sequence ID" value="NZ_JAERQM010000003.1"/>
</dbReference>
<comment type="caution">
    <text evidence="2">The sequence shown here is derived from an EMBL/GenBank/DDBJ whole genome shotgun (WGS) entry which is preliminary data.</text>
</comment>
<dbReference type="Proteomes" id="UP000689967">
    <property type="component" value="Unassembled WGS sequence"/>
</dbReference>
<dbReference type="PANTHER" id="PTHR36434:SF1">
    <property type="entry name" value="MEMBRANE PROTEASE YUGP-RELATED"/>
    <property type="match status" value="1"/>
</dbReference>
<protein>
    <submittedName>
        <fullName evidence="2">Zinc metallopeptidase</fullName>
    </submittedName>
</protein>
<dbReference type="EMBL" id="JAERQM010000003">
    <property type="protein sequence ID" value="MBU8544272.1"/>
    <property type="molecule type" value="Genomic_DNA"/>
</dbReference>
<evidence type="ECO:0000313" key="3">
    <source>
        <dbReference type="Proteomes" id="UP000689967"/>
    </source>
</evidence>
<gene>
    <name evidence="2" type="ORF">JJQ90_11180</name>
</gene>
<name>A0ABS6H8Y4_9PROT</name>